<proteinExistence type="predicted"/>
<name>A0A0E0PCR1_ORYRU</name>
<evidence type="ECO:0000313" key="2">
    <source>
        <dbReference type="Proteomes" id="UP000008022"/>
    </source>
</evidence>
<accession>A0A0E0PCR1</accession>
<sequence>MEEPATVGRARPRR</sequence>
<reference evidence="2" key="1">
    <citation type="submission" date="2013-06" db="EMBL/GenBank/DDBJ databases">
        <authorList>
            <person name="Zhao Q."/>
        </authorList>
    </citation>
    <scope>NUCLEOTIDE SEQUENCE</scope>
    <source>
        <strain evidence="2">cv. W1943</strain>
    </source>
</reference>
<organism evidence="1 2">
    <name type="scientific">Oryza rufipogon</name>
    <name type="common">Brownbeard rice</name>
    <name type="synonym">Asian wild rice</name>
    <dbReference type="NCBI Taxonomy" id="4529"/>
    <lineage>
        <taxon>Eukaryota</taxon>
        <taxon>Viridiplantae</taxon>
        <taxon>Streptophyta</taxon>
        <taxon>Embryophyta</taxon>
        <taxon>Tracheophyta</taxon>
        <taxon>Spermatophyta</taxon>
        <taxon>Magnoliopsida</taxon>
        <taxon>Liliopsida</taxon>
        <taxon>Poales</taxon>
        <taxon>Poaceae</taxon>
        <taxon>BOP clade</taxon>
        <taxon>Oryzoideae</taxon>
        <taxon>Oryzeae</taxon>
        <taxon>Oryzinae</taxon>
        <taxon>Oryza</taxon>
    </lineage>
</organism>
<dbReference type="Proteomes" id="UP000008022">
    <property type="component" value="Unassembled WGS sequence"/>
</dbReference>
<dbReference type="EnsemblPlants" id="ORUFI04G23480.1">
    <property type="protein sequence ID" value="ORUFI04G23480.1"/>
    <property type="gene ID" value="ORUFI04G23480"/>
</dbReference>
<dbReference type="Gramene" id="ORUFI04G23480.1">
    <property type="protein sequence ID" value="ORUFI04G23480.1"/>
    <property type="gene ID" value="ORUFI04G23480"/>
</dbReference>
<dbReference type="HOGENOM" id="CLU_3435175_0_0_1"/>
<protein>
    <submittedName>
        <fullName evidence="1">Uncharacterized protein</fullName>
    </submittedName>
</protein>
<keyword evidence="2" id="KW-1185">Reference proteome</keyword>
<reference evidence="1" key="2">
    <citation type="submission" date="2015-06" db="UniProtKB">
        <authorList>
            <consortium name="EnsemblPlants"/>
        </authorList>
    </citation>
    <scope>IDENTIFICATION</scope>
</reference>
<evidence type="ECO:0000313" key="1">
    <source>
        <dbReference type="EnsemblPlants" id="ORUFI04G23480.1"/>
    </source>
</evidence>